<dbReference type="FunFam" id="1.10.630.10:FF:000018">
    <property type="entry name" value="Cytochrome P450 monooxygenase"/>
    <property type="match status" value="1"/>
</dbReference>
<evidence type="ECO:0000256" key="4">
    <source>
        <dbReference type="ARBA" id="ARBA00023002"/>
    </source>
</evidence>
<evidence type="ECO:0000256" key="7">
    <source>
        <dbReference type="RuleBase" id="RU000461"/>
    </source>
</evidence>
<dbReference type="PROSITE" id="PS00086">
    <property type="entry name" value="CYTOCHROME_P450"/>
    <property type="match status" value="1"/>
</dbReference>
<evidence type="ECO:0000313" key="8">
    <source>
        <dbReference type="EMBL" id="QDU27066.1"/>
    </source>
</evidence>
<protein>
    <submittedName>
        <fullName evidence="8">Vitamin D(3) 25-hydroxylase</fullName>
        <ecNumber evidence="8">1.14.15.15</ecNumber>
    </submittedName>
</protein>
<reference evidence="8 9" key="1">
    <citation type="submission" date="2019-02" db="EMBL/GenBank/DDBJ databases">
        <title>Deep-cultivation of Planctomycetes and their phenomic and genomic characterization uncovers novel biology.</title>
        <authorList>
            <person name="Wiegand S."/>
            <person name="Jogler M."/>
            <person name="Boedeker C."/>
            <person name="Pinto D."/>
            <person name="Vollmers J."/>
            <person name="Rivas-Marin E."/>
            <person name="Kohn T."/>
            <person name="Peeters S.H."/>
            <person name="Heuer A."/>
            <person name="Rast P."/>
            <person name="Oberbeckmann S."/>
            <person name="Bunk B."/>
            <person name="Jeske O."/>
            <person name="Meyerdierks A."/>
            <person name="Storesund J.E."/>
            <person name="Kallscheuer N."/>
            <person name="Luecker S."/>
            <person name="Lage O.M."/>
            <person name="Pohl T."/>
            <person name="Merkel B.J."/>
            <person name="Hornburger P."/>
            <person name="Mueller R.-W."/>
            <person name="Bruemmer F."/>
            <person name="Labrenz M."/>
            <person name="Spormann A.M."/>
            <person name="Op den Camp H."/>
            <person name="Overmann J."/>
            <person name="Amann R."/>
            <person name="Jetten M.S.M."/>
            <person name="Mascher T."/>
            <person name="Medema M.H."/>
            <person name="Devos D.P."/>
            <person name="Kaster A.-K."/>
            <person name="Ovreas L."/>
            <person name="Rohde M."/>
            <person name="Galperin M.Y."/>
            <person name="Jogler C."/>
        </authorList>
    </citation>
    <scope>NUCLEOTIDE SEQUENCE [LARGE SCALE GENOMIC DNA]</scope>
    <source>
        <strain evidence="8 9">ETA_A8</strain>
    </source>
</reference>
<dbReference type="Pfam" id="PF00067">
    <property type="entry name" value="p450"/>
    <property type="match status" value="2"/>
</dbReference>
<evidence type="ECO:0000256" key="6">
    <source>
        <dbReference type="ARBA" id="ARBA00023033"/>
    </source>
</evidence>
<name>A0A517YA13_9BACT</name>
<gene>
    <name evidence="8" type="primary">vdh</name>
    <name evidence="8" type="ORF">ETAA8_21500</name>
</gene>
<dbReference type="PRINTS" id="PR00359">
    <property type="entry name" value="BP450"/>
</dbReference>
<dbReference type="InterPro" id="IPR017972">
    <property type="entry name" value="Cyt_P450_CS"/>
</dbReference>
<keyword evidence="2 7" id="KW-0349">Heme</keyword>
<sequence>MEVLADEALDSLAAQARRSPGGIDLVTHFARPFPLAVICELLGLPPEDRPNFTRWAAGFGSASSLIGIVWGLRGISKLMRYISTEIQRQATRPRDGLLAALIQAEDAGDRLSEDELLAMIFLILAAGHETTLHQIAGSVLTLLDHPDQLGELKADWGIADAATQELLRFISFAQVSKPRYARDNTEFYGQSIRRGEMVFGCLASANCDPSAFTNPHLLDLHRRANRHIAFGTGIHVCLGAKLARVEIAIALERLFTRHPEIRLAVPRSQIKYLRRPGTRGLAALPVKW</sequence>
<dbReference type="KEGG" id="aagg:ETAA8_21500"/>
<dbReference type="GO" id="GO:0020037">
    <property type="term" value="F:heme binding"/>
    <property type="evidence" value="ECO:0007669"/>
    <property type="project" value="InterPro"/>
</dbReference>
<dbReference type="InterPro" id="IPR001128">
    <property type="entry name" value="Cyt_P450"/>
</dbReference>
<evidence type="ECO:0000256" key="5">
    <source>
        <dbReference type="ARBA" id="ARBA00023004"/>
    </source>
</evidence>
<dbReference type="GO" id="GO:0005506">
    <property type="term" value="F:iron ion binding"/>
    <property type="evidence" value="ECO:0007669"/>
    <property type="project" value="InterPro"/>
</dbReference>
<dbReference type="Proteomes" id="UP000315017">
    <property type="component" value="Chromosome"/>
</dbReference>
<keyword evidence="3 7" id="KW-0479">Metal-binding</keyword>
<dbReference type="GO" id="GO:0047748">
    <property type="term" value="F:cholestanetetraol 26-dehydrogenase activity"/>
    <property type="evidence" value="ECO:0007669"/>
    <property type="project" value="UniProtKB-EC"/>
</dbReference>
<dbReference type="PRINTS" id="PR00385">
    <property type="entry name" value="P450"/>
</dbReference>
<dbReference type="SUPFAM" id="SSF48264">
    <property type="entry name" value="Cytochrome P450"/>
    <property type="match status" value="1"/>
</dbReference>
<keyword evidence="9" id="KW-1185">Reference proteome</keyword>
<dbReference type="AlphaFoldDB" id="A0A517YA13"/>
<dbReference type="EMBL" id="CP036274">
    <property type="protein sequence ID" value="QDU27066.1"/>
    <property type="molecule type" value="Genomic_DNA"/>
</dbReference>
<dbReference type="EC" id="1.14.15.15" evidence="8"/>
<evidence type="ECO:0000256" key="3">
    <source>
        <dbReference type="ARBA" id="ARBA00022723"/>
    </source>
</evidence>
<evidence type="ECO:0000256" key="2">
    <source>
        <dbReference type="ARBA" id="ARBA00022617"/>
    </source>
</evidence>
<comment type="similarity">
    <text evidence="1 7">Belongs to the cytochrome P450 family.</text>
</comment>
<keyword evidence="5 7" id="KW-0408">Iron</keyword>
<organism evidence="8 9">
    <name type="scientific">Anatilimnocola aggregata</name>
    <dbReference type="NCBI Taxonomy" id="2528021"/>
    <lineage>
        <taxon>Bacteria</taxon>
        <taxon>Pseudomonadati</taxon>
        <taxon>Planctomycetota</taxon>
        <taxon>Planctomycetia</taxon>
        <taxon>Pirellulales</taxon>
        <taxon>Pirellulaceae</taxon>
        <taxon>Anatilimnocola</taxon>
    </lineage>
</organism>
<keyword evidence="6 7" id="KW-0503">Monooxygenase</keyword>
<dbReference type="PANTHER" id="PTHR46696">
    <property type="entry name" value="P450, PUTATIVE (EUROFUNG)-RELATED"/>
    <property type="match status" value="1"/>
</dbReference>
<proteinExistence type="inferred from homology"/>
<accession>A0A517YA13</accession>
<evidence type="ECO:0000313" key="9">
    <source>
        <dbReference type="Proteomes" id="UP000315017"/>
    </source>
</evidence>
<dbReference type="PANTHER" id="PTHR46696:SF1">
    <property type="entry name" value="CYTOCHROME P450 YJIB-RELATED"/>
    <property type="match status" value="1"/>
</dbReference>
<dbReference type="InterPro" id="IPR002397">
    <property type="entry name" value="Cyt_P450_B"/>
</dbReference>
<keyword evidence="4 7" id="KW-0560">Oxidoreductase</keyword>
<dbReference type="Gene3D" id="1.10.630.10">
    <property type="entry name" value="Cytochrome P450"/>
    <property type="match status" value="1"/>
</dbReference>
<evidence type="ECO:0000256" key="1">
    <source>
        <dbReference type="ARBA" id="ARBA00010617"/>
    </source>
</evidence>
<dbReference type="InterPro" id="IPR036396">
    <property type="entry name" value="Cyt_P450_sf"/>
</dbReference>